<dbReference type="RefSeq" id="XP_073793430.1">
    <property type="nucleotide sequence ID" value="XM_073937329.1"/>
</dbReference>
<dbReference type="Proteomes" id="UP000000437">
    <property type="component" value="Chromosome 22"/>
</dbReference>
<gene>
    <name evidence="2" type="primary">LOC110438257</name>
</gene>
<evidence type="ECO:0000313" key="1">
    <source>
        <dbReference type="Proteomes" id="UP000000437"/>
    </source>
</evidence>
<proteinExistence type="predicted"/>
<protein>
    <submittedName>
        <fullName evidence="2">Uncharacterized protein isoform X1</fullName>
    </submittedName>
</protein>
<sequence>MLSVFGHYTKMFHIFMSVFLCYLVGVVGVEEVKSVSVMEGDSVTLHTHLQILKDEVTEWTFNNTRIAKVTGNNPTYNKDERFTNRLKLDHQTGSLTITNTRTTDSGIYTFTTIIYKKQPTKRFSVNVYGVVGVDEVNSVSVMEGDSVTLHTHLQILKDEVTEWTFNNTLIAKVTEDNPTYNKDERFTNRLKLDHQTGSLTITNIKTTDSGIYTFTTIIDKKQPTKRFSVTVYGVFGVDEVSVKEGDSVTLHIDLQIEKNETLAWKFNNTRIAKVTGDNTTYADERFTNRLKLDHQTGSLTITNTRSTDSGVYTFRTFIKNEEATKTFSVTVYAYQSPTTITSNPNPLSTMTATDCNLCFDSTEAVIRLVVTALMGVAALAAVVVLVYDIKTRQEERINTTSFRD</sequence>
<organism evidence="1 2">
    <name type="scientific">Danio rerio</name>
    <name type="common">Zebrafish</name>
    <name type="synonym">Brachydanio rerio</name>
    <dbReference type="NCBI Taxonomy" id="7955"/>
    <lineage>
        <taxon>Eukaryota</taxon>
        <taxon>Metazoa</taxon>
        <taxon>Chordata</taxon>
        <taxon>Craniata</taxon>
        <taxon>Vertebrata</taxon>
        <taxon>Euteleostomi</taxon>
        <taxon>Actinopterygii</taxon>
        <taxon>Neopterygii</taxon>
        <taxon>Teleostei</taxon>
        <taxon>Ostariophysi</taxon>
        <taxon>Cypriniformes</taxon>
        <taxon>Danionidae</taxon>
        <taxon>Danioninae</taxon>
        <taxon>Danio</taxon>
    </lineage>
</organism>
<evidence type="ECO:0000313" key="2">
    <source>
        <dbReference type="RefSeq" id="XP_073793430.1"/>
    </source>
</evidence>
<accession>A0AC58IGS7</accession>
<reference evidence="2" key="1">
    <citation type="submission" date="2025-08" db="UniProtKB">
        <authorList>
            <consortium name="RefSeq"/>
        </authorList>
    </citation>
    <scope>IDENTIFICATION</scope>
    <source>
        <strain evidence="2">Tuebingen</strain>
        <tissue evidence="2">Fibroblasts and whole tissue</tissue>
    </source>
</reference>
<name>A0AC58IGS7_DANRE</name>
<keyword evidence="1" id="KW-1185">Reference proteome</keyword>